<dbReference type="GO" id="GO:0003700">
    <property type="term" value="F:DNA-binding transcription factor activity"/>
    <property type="evidence" value="ECO:0007669"/>
    <property type="project" value="TreeGrafter"/>
</dbReference>
<dbReference type="InterPro" id="IPR000843">
    <property type="entry name" value="HTH_LacI"/>
</dbReference>
<dbReference type="GO" id="GO:0000976">
    <property type="term" value="F:transcription cis-regulatory region binding"/>
    <property type="evidence" value="ECO:0007669"/>
    <property type="project" value="TreeGrafter"/>
</dbReference>
<comment type="caution">
    <text evidence="5">The sequence shown here is derived from an EMBL/GenBank/DDBJ whole genome shotgun (WGS) entry which is preliminary data.</text>
</comment>
<evidence type="ECO:0000256" key="3">
    <source>
        <dbReference type="ARBA" id="ARBA00023163"/>
    </source>
</evidence>
<dbReference type="SMART" id="SM00354">
    <property type="entry name" value="HTH_LACI"/>
    <property type="match status" value="1"/>
</dbReference>
<dbReference type="AlphaFoldDB" id="A0A7V4U3G6"/>
<dbReference type="CDD" id="cd06267">
    <property type="entry name" value="PBP1_LacI_sugar_binding-like"/>
    <property type="match status" value="1"/>
</dbReference>
<dbReference type="InterPro" id="IPR046335">
    <property type="entry name" value="LacI/GalR-like_sensor"/>
</dbReference>
<evidence type="ECO:0000259" key="4">
    <source>
        <dbReference type="PROSITE" id="PS50932"/>
    </source>
</evidence>
<dbReference type="InterPro" id="IPR028082">
    <property type="entry name" value="Peripla_BP_I"/>
</dbReference>
<evidence type="ECO:0000256" key="1">
    <source>
        <dbReference type="ARBA" id="ARBA00023015"/>
    </source>
</evidence>
<dbReference type="Pfam" id="PF13377">
    <property type="entry name" value="Peripla_BP_3"/>
    <property type="match status" value="1"/>
</dbReference>
<reference evidence="5" key="1">
    <citation type="journal article" date="2020" name="mSystems">
        <title>Genome- and Community-Level Interaction Insights into Carbon Utilization and Element Cycling Functions of Hydrothermarchaeota in Hydrothermal Sediment.</title>
        <authorList>
            <person name="Zhou Z."/>
            <person name="Liu Y."/>
            <person name="Xu W."/>
            <person name="Pan J."/>
            <person name="Luo Z.H."/>
            <person name="Li M."/>
        </authorList>
    </citation>
    <scope>NUCLEOTIDE SEQUENCE [LARGE SCALE GENOMIC DNA]</scope>
    <source>
        <strain evidence="5">HyVt-577</strain>
    </source>
</reference>
<gene>
    <name evidence="5" type="ORF">ENK44_13235</name>
</gene>
<dbReference type="InterPro" id="IPR010982">
    <property type="entry name" value="Lambda_DNA-bd_dom_sf"/>
</dbReference>
<dbReference type="SUPFAM" id="SSF47413">
    <property type="entry name" value="lambda repressor-like DNA-binding domains"/>
    <property type="match status" value="1"/>
</dbReference>
<dbReference type="CDD" id="cd01392">
    <property type="entry name" value="HTH_LacI"/>
    <property type="match status" value="1"/>
</dbReference>
<dbReference type="Gene3D" id="3.40.50.2300">
    <property type="match status" value="2"/>
</dbReference>
<keyword evidence="2" id="KW-0238">DNA-binding</keyword>
<sequence>MSKHRPVTLTDIARVLNVSKVTVSKALRDHPDIGAEMKEKVRLTAEKLGYVPNFIARNLSAQHSNTLGLVVPKIAHHFFASTIESIYETAYLNDYDVILTVSQENAQNERKHIQTLLSMRVDGLLVSVSEQTKETDIFEVARQRSVPLVFFDRAPENTDFSFVTSDDEGGSYQAVRQLIRSGYKKITHVAGFSHTNIGRKRRAGYERAMRENGMDIPPEYIIEGGFSEADGYRGFMKLHKRAALPEAVFAVTYPVALGILLAADELGVKIPEDMDLICFGGSEYNRFVKPSLSFIDQPTDEIGRVATQLLLEEIKNPDKPSQKIIIPTELVICETCIGCIGKKENE</sequence>
<keyword evidence="3" id="KW-0804">Transcription</keyword>
<dbReference type="Gene3D" id="1.10.260.40">
    <property type="entry name" value="lambda repressor-like DNA-binding domains"/>
    <property type="match status" value="1"/>
</dbReference>
<dbReference type="Pfam" id="PF00356">
    <property type="entry name" value="LacI"/>
    <property type="match status" value="1"/>
</dbReference>
<evidence type="ECO:0000256" key="2">
    <source>
        <dbReference type="ARBA" id="ARBA00023125"/>
    </source>
</evidence>
<proteinExistence type="predicted"/>
<name>A0A7V4U3G6_CALAY</name>
<dbReference type="EMBL" id="DRQG01000121">
    <property type="protein sequence ID" value="HGY56667.1"/>
    <property type="molecule type" value="Genomic_DNA"/>
</dbReference>
<dbReference type="PANTHER" id="PTHR30146:SF109">
    <property type="entry name" value="HTH-TYPE TRANSCRIPTIONAL REGULATOR GALS"/>
    <property type="match status" value="1"/>
</dbReference>
<dbReference type="Proteomes" id="UP000885779">
    <property type="component" value="Unassembled WGS sequence"/>
</dbReference>
<dbReference type="SUPFAM" id="SSF53822">
    <property type="entry name" value="Periplasmic binding protein-like I"/>
    <property type="match status" value="1"/>
</dbReference>
<accession>A0A7V4U3G6</accession>
<dbReference type="PANTHER" id="PTHR30146">
    <property type="entry name" value="LACI-RELATED TRANSCRIPTIONAL REPRESSOR"/>
    <property type="match status" value="1"/>
</dbReference>
<dbReference type="PROSITE" id="PS50932">
    <property type="entry name" value="HTH_LACI_2"/>
    <property type="match status" value="1"/>
</dbReference>
<feature type="domain" description="HTH lacI-type" evidence="4">
    <location>
        <begin position="7"/>
        <end position="61"/>
    </location>
</feature>
<protein>
    <submittedName>
        <fullName evidence="5">LacI family transcriptional regulator</fullName>
    </submittedName>
</protein>
<keyword evidence="1" id="KW-0805">Transcription regulation</keyword>
<organism evidence="5">
    <name type="scientific">Caldithrix abyssi</name>
    <dbReference type="NCBI Taxonomy" id="187145"/>
    <lineage>
        <taxon>Bacteria</taxon>
        <taxon>Pseudomonadati</taxon>
        <taxon>Calditrichota</taxon>
        <taxon>Calditrichia</taxon>
        <taxon>Calditrichales</taxon>
        <taxon>Calditrichaceae</taxon>
        <taxon>Caldithrix</taxon>
    </lineage>
</organism>
<evidence type="ECO:0000313" key="5">
    <source>
        <dbReference type="EMBL" id="HGY56667.1"/>
    </source>
</evidence>